<protein>
    <submittedName>
        <fullName evidence="5">Uncharacterized protein LOC109482212</fullName>
    </submittedName>
</protein>
<dbReference type="RefSeq" id="XP_019640463.1">
    <property type="nucleotide sequence ID" value="XM_019784904.1"/>
</dbReference>
<evidence type="ECO:0000313" key="5">
    <source>
        <dbReference type="RefSeq" id="XP_019640463.1"/>
    </source>
</evidence>
<dbReference type="Gene3D" id="3.40.50.10140">
    <property type="entry name" value="Toll/interleukin-1 receptor homology (TIR) domain"/>
    <property type="match status" value="1"/>
</dbReference>
<dbReference type="PROSITE" id="PS50104">
    <property type="entry name" value="TIR"/>
    <property type="match status" value="1"/>
</dbReference>
<dbReference type="PROSITE" id="PS50209">
    <property type="entry name" value="CARD"/>
    <property type="match status" value="1"/>
</dbReference>
<keyword evidence="4" id="KW-1185">Reference proteome</keyword>
<dbReference type="PANTHER" id="PTHR15034:SF5">
    <property type="entry name" value="DEATH DOMAIN-CONTAINING PROTEIN CRADD"/>
    <property type="match status" value="1"/>
</dbReference>
<dbReference type="CDD" id="cd01671">
    <property type="entry name" value="CARD"/>
    <property type="match status" value="1"/>
</dbReference>
<dbReference type="KEGG" id="bbel:109482212"/>
<dbReference type="OrthoDB" id="10031931at2759"/>
<accession>A0A6P4ZUA8</accession>
<dbReference type="InterPro" id="IPR011029">
    <property type="entry name" value="DEATH-like_dom_sf"/>
</dbReference>
<proteinExistence type="predicted"/>
<dbReference type="GO" id="GO:0042981">
    <property type="term" value="P:regulation of apoptotic process"/>
    <property type="evidence" value="ECO:0007669"/>
    <property type="project" value="InterPro"/>
</dbReference>
<feature type="domain" description="CARD" evidence="3">
    <location>
        <begin position="1"/>
        <end position="90"/>
    </location>
</feature>
<sequence length="450" mass="51925">MEKKHRDLLLAKRLEITSDLRFRDIRRRLVDSRILNGTDLDDIEIEQTREDQAKALLDILPNRGPKAFVVFKDALKHRYPHLARILKDDGQEGTSKESHVFIIHAGEDKEPFVRPLVTNMQQQGVAEKIIFFDEISIEPGEVIRERIISTLSSQSLELAVIVVSTSLLNKHYWPKLEFETCLKNNKRIFPIWVDDNSDNFKAFSELVGKYSPTLKQLSARCVQRGKVTDELPNIAAEIVRRLKGIPPEAIQGLLHLTTSPSMSDSSSSNEDQDTCTTGFNDEQQMQDKLKKEELEYLKTLNESVFEFIIKASREELMPKAKIAELTESTILNYRESGMKFIKIERGCVIIHLIPNSRIALDRFWRKYRSGQLSKDFSQYLITDEMRTVVGKDLFIRVIMLEEQYWQWKHYFDATDETETVKEFQSSSTTPASSVMAATFLQLPAKAEKVY</sequence>
<evidence type="ECO:0000256" key="1">
    <source>
        <dbReference type="SAM" id="MobiDB-lite"/>
    </source>
</evidence>
<reference evidence="5" key="1">
    <citation type="submission" date="2025-08" db="UniProtKB">
        <authorList>
            <consortium name="RefSeq"/>
        </authorList>
    </citation>
    <scope>IDENTIFICATION</scope>
    <source>
        <tissue evidence="5">Gonad</tissue>
    </source>
</reference>
<dbReference type="GeneID" id="109482212"/>
<feature type="compositionally biased region" description="Low complexity" evidence="1">
    <location>
        <begin position="259"/>
        <end position="268"/>
    </location>
</feature>
<feature type="domain" description="TIR" evidence="2">
    <location>
        <begin position="96"/>
        <end position="226"/>
    </location>
</feature>
<dbReference type="GO" id="GO:0002020">
    <property type="term" value="F:protease binding"/>
    <property type="evidence" value="ECO:0007669"/>
    <property type="project" value="InterPro"/>
</dbReference>
<name>A0A6P4ZUA8_BRABE</name>
<evidence type="ECO:0000259" key="3">
    <source>
        <dbReference type="PROSITE" id="PS50209"/>
    </source>
</evidence>
<dbReference type="InterPro" id="IPR000157">
    <property type="entry name" value="TIR_dom"/>
</dbReference>
<dbReference type="InterPro" id="IPR035897">
    <property type="entry name" value="Toll_tir_struct_dom_sf"/>
</dbReference>
<organism evidence="4 5">
    <name type="scientific">Branchiostoma belcheri</name>
    <name type="common">Amphioxus</name>
    <dbReference type="NCBI Taxonomy" id="7741"/>
    <lineage>
        <taxon>Eukaryota</taxon>
        <taxon>Metazoa</taxon>
        <taxon>Chordata</taxon>
        <taxon>Cephalochordata</taxon>
        <taxon>Leptocardii</taxon>
        <taxon>Amphioxiformes</taxon>
        <taxon>Branchiostomatidae</taxon>
        <taxon>Branchiostoma</taxon>
    </lineage>
</organism>
<dbReference type="Proteomes" id="UP000515135">
    <property type="component" value="Unplaced"/>
</dbReference>
<feature type="region of interest" description="Disordered" evidence="1">
    <location>
        <begin position="259"/>
        <end position="278"/>
    </location>
</feature>
<dbReference type="GO" id="GO:0070513">
    <property type="term" value="F:death domain binding"/>
    <property type="evidence" value="ECO:0007669"/>
    <property type="project" value="InterPro"/>
</dbReference>
<dbReference type="PANTHER" id="PTHR15034">
    <property type="entry name" value="DEATH DOMAIN-CONTAINING PROTEIN CRADD"/>
    <property type="match status" value="1"/>
</dbReference>
<dbReference type="InterPro" id="IPR001315">
    <property type="entry name" value="CARD"/>
</dbReference>
<dbReference type="Gene3D" id="1.10.533.10">
    <property type="entry name" value="Death Domain, Fas"/>
    <property type="match status" value="1"/>
</dbReference>
<dbReference type="Pfam" id="PF13676">
    <property type="entry name" value="TIR_2"/>
    <property type="match status" value="1"/>
</dbReference>
<dbReference type="GO" id="GO:0007165">
    <property type="term" value="P:signal transduction"/>
    <property type="evidence" value="ECO:0007669"/>
    <property type="project" value="InterPro"/>
</dbReference>
<dbReference type="Pfam" id="PF00619">
    <property type="entry name" value="CARD"/>
    <property type="match status" value="1"/>
</dbReference>
<dbReference type="AlphaFoldDB" id="A0A6P4ZUA8"/>
<dbReference type="InterPro" id="IPR037939">
    <property type="entry name" value="CRADD"/>
</dbReference>
<dbReference type="SUPFAM" id="SSF52200">
    <property type="entry name" value="Toll/Interleukin receptor TIR domain"/>
    <property type="match status" value="1"/>
</dbReference>
<evidence type="ECO:0000313" key="4">
    <source>
        <dbReference type="Proteomes" id="UP000515135"/>
    </source>
</evidence>
<evidence type="ECO:0000259" key="2">
    <source>
        <dbReference type="PROSITE" id="PS50104"/>
    </source>
</evidence>
<gene>
    <name evidence="5" type="primary">LOC109482212</name>
</gene>
<dbReference type="SUPFAM" id="SSF47986">
    <property type="entry name" value="DEATH domain"/>
    <property type="match status" value="1"/>
</dbReference>